<dbReference type="GO" id="GO:0004803">
    <property type="term" value="F:transposase activity"/>
    <property type="evidence" value="ECO:0007669"/>
    <property type="project" value="InterPro"/>
</dbReference>
<dbReference type="RefSeq" id="WP_015243990.1">
    <property type="nucleotide sequence ID" value="NC_019892.1"/>
</dbReference>
<feature type="compositionally biased region" description="Basic residues" evidence="1">
    <location>
        <begin position="408"/>
        <end position="429"/>
    </location>
</feature>
<organism evidence="3 4">
    <name type="scientific">Singulisphaera acidiphila (strain ATCC BAA-1392 / DSM 18658 / VKM B-2454 / MOB10)</name>
    <dbReference type="NCBI Taxonomy" id="886293"/>
    <lineage>
        <taxon>Bacteria</taxon>
        <taxon>Pseudomonadati</taxon>
        <taxon>Planctomycetota</taxon>
        <taxon>Planctomycetia</taxon>
        <taxon>Isosphaerales</taxon>
        <taxon>Isosphaeraceae</taxon>
        <taxon>Singulisphaera</taxon>
    </lineage>
</organism>
<dbReference type="Proteomes" id="UP000010798">
    <property type="component" value="Chromosome"/>
</dbReference>
<gene>
    <name evidence="3" type="ordered locus">Sinac_0365</name>
</gene>
<evidence type="ECO:0000259" key="2">
    <source>
        <dbReference type="Pfam" id="PF01609"/>
    </source>
</evidence>
<proteinExistence type="predicted"/>
<dbReference type="GO" id="GO:0003677">
    <property type="term" value="F:DNA binding"/>
    <property type="evidence" value="ECO:0007669"/>
    <property type="project" value="InterPro"/>
</dbReference>
<dbReference type="AlphaFoldDB" id="L0D7G9"/>
<evidence type="ECO:0000256" key="1">
    <source>
        <dbReference type="SAM" id="MobiDB-lite"/>
    </source>
</evidence>
<keyword evidence="4" id="KW-1185">Reference proteome</keyword>
<dbReference type="Pfam" id="PF01609">
    <property type="entry name" value="DDE_Tnp_1"/>
    <property type="match status" value="1"/>
</dbReference>
<reference evidence="3 4" key="1">
    <citation type="submission" date="2012-02" db="EMBL/GenBank/DDBJ databases">
        <title>Complete sequence of chromosome of Singulisphaera acidiphila DSM 18658.</title>
        <authorList>
            <consortium name="US DOE Joint Genome Institute (JGI-PGF)"/>
            <person name="Lucas S."/>
            <person name="Copeland A."/>
            <person name="Lapidus A."/>
            <person name="Glavina del Rio T."/>
            <person name="Dalin E."/>
            <person name="Tice H."/>
            <person name="Bruce D."/>
            <person name="Goodwin L."/>
            <person name="Pitluck S."/>
            <person name="Peters L."/>
            <person name="Ovchinnikova G."/>
            <person name="Chertkov O."/>
            <person name="Kyrpides N."/>
            <person name="Mavromatis K."/>
            <person name="Ivanova N."/>
            <person name="Brettin T."/>
            <person name="Detter J.C."/>
            <person name="Han C."/>
            <person name="Larimer F."/>
            <person name="Land M."/>
            <person name="Hauser L."/>
            <person name="Markowitz V."/>
            <person name="Cheng J.-F."/>
            <person name="Hugenholtz P."/>
            <person name="Woyke T."/>
            <person name="Wu D."/>
            <person name="Tindall B."/>
            <person name="Pomrenke H."/>
            <person name="Brambilla E."/>
            <person name="Klenk H.-P."/>
            <person name="Eisen J.A."/>
        </authorList>
    </citation>
    <scope>NUCLEOTIDE SEQUENCE [LARGE SCALE GENOMIC DNA]</scope>
    <source>
        <strain evidence="4">ATCC BAA-1392 / DSM 18658 / VKM B-2454 / MOB10</strain>
    </source>
</reference>
<dbReference type="HOGENOM" id="CLU_027568_0_0_0"/>
<dbReference type="eggNOG" id="COG3385">
    <property type="taxonomic scope" value="Bacteria"/>
</dbReference>
<dbReference type="SUPFAM" id="SSF53098">
    <property type="entry name" value="Ribonuclease H-like"/>
    <property type="match status" value="1"/>
</dbReference>
<feature type="region of interest" description="Disordered" evidence="1">
    <location>
        <begin position="408"/>
        <end position="436"/>
    </location>
</feature>
<evidence type="ECO:0000313" key="4">
    <source>
        <dbReference type="Proteomes" id="UP000010798"/>
    </source>
</evidence>
<dbReference type="InterPro" id="IPR002559">
    <property type="entry name" value="Transposase_11"/>
</dbReference>
<name>L0D7G9_SINAD</name>
<dbReference type="STRING" id="886293.Sinac_0365"/>
<sequence>MKAARTLQGLQQPQSLIGYVRQFLTPTVWKQARGVVPQRRSAPRWDLQPLVVVMLAMTWATGDSESERFEKARGYYVACHESRRRPGKTFVGFQKAMRRGPMRQLRALAAGVRQQIHARLGSRRIVDGFEPMGCDGSRIECPRTPELERGLGQAGKNDAAPNVWLTAFVHLPTGLLWSWRLGPGTAAEQEHLRHLLATLSPEALIVCDAAYMGFDLVRAILGVKRSFLFRMSSRVDLYTLEVANLEDWTEGPVLYWPNYVQKRGKAPIQCRLIRIPAKGKGKGAVKRDVWLLTDVLDPARLSAATAAKFYRWRWRNEGLFRTYKRVINKVKLAGRTVALVHREAELSLLATQILLAHADLALRTATATDGPVISPRKVLIEIRKEIDAAVKPKVKCYHERLAGCRTGCRKQKSPKATRKWPRRKPHKPPKPPGLHTLTQEQKALLNKHMSAAG</sequence>
<dbReference type="KEGG" id="saci:Sinac_0365"/>
<dbReference type="EMBL" id="CP003364">
    <property type="protein sequence ID" value="AGA24805.1"/>
    <property type="molecule type" value="Genomic_DNA"/>
</dbReference>
<accession>L0D7G9</accession>
<dbReference type="PANTHER" id="PTHR37529:SF1">
    <property type="entry name" value="TRANSPOSASE INSG FOR INSERTION SEQUENCE ELEMENT IS4-RELATED"/>
    <property type="match status" value="1"/>
</dbReference>
<dbReference type="InterPro" id="IPR012337">
    <property type="entry name" value="RNaseH-like_sf"/>
</dbReference>
<dbReference type="PANTHER" id="PTHR37529">
    <property type="entry name" value="TRANSPOSASE INSG FOR INSERTION SEQUENCE ELEMENT IS4-RELATED"/>
    <property type="match status" value="1"/>
</dbReference>
<protein>
    <submittedName>
        <fullName evidence="3">Transposase family protein</fullName>
    </submittedName>
</protein>
<feature type="domain" description="Transposase IS4-like" evidence="2">
    <location>
        <begin position="135"/>
        <end position="350"/>
    </location>
</feature>
<dbReference type="GO" id="GO:0006313">
    <property type="term" value="P:DNA transposition"/>
    <property type="evidence" value="ECO:0007669"/>
    <property type="project" value="InterPro"/>
</dbReference>
<evidence type="ECO:0000313" key="3">
    <source>
        <dbReference type="EMBL" id="AGA24805.1"/>
    </source>
</evidence>